<evidence type="ECO:0000256" key="1">
    <source>
        <dbReference type="SAM" id="MobiDB-lite"/>
    </source>
</evidence>
<sequence length="108" mass="11675">MMLSILTPPRLYCLDCRTKNTTHTSVSPISQTKCHQESLPSTAQAAGSTPQTADQRRLAAAVTPGRPVVGRAAVTNKLARIRTSSPLLTMTKVLHGKHNNSVSDKRIK</sequence>
<dbReference type="AlphaFoldDB" id="A0A5B7F6B1"/>
<dbReference type="EMBL" id="VSRR010004594">
    <property type="protein sequence ID" value="MPC40134.1"/>
    <property type="molecule type" value="Genomic_DNA"/>
</dbReference>
<comment type="caution">
    <text evidence="2">The sequence shown here is derived from an EMBL/GenBank/DDBJ whole genome shotgun (WGS) entry which is preliminary data.</text>
</comment>
<dbReference type="Proteomes" id="UP000324222">
    <property type="component" value="Unassembled WGS sequence"/>
</dbReference>
<proteinExistence type="predicted"/>
<evidence type="ECO:0000313" key="3">
    <source>
        <dbReference type="Proteomes" id="UP000324222"/>
    </source>
</evidence>
<gene>
    <name evidence="2" type="ORF">E2C01_033689</name>
</gene>
<keyword evidence="3" id="KW-1185">Reference proteome</keyword>
<evidence type="ECO:0000313" key="2">
    <source>
        <dbReference type="EMBL" id="MPC40134.1"/>
    </source>
</evidence>
<reference evidence="2 3" key="1">
    <citation type="submission" date="2019-05" db="EMBL/GenBank/DDBJ databases">
        <title>Another draft genome of Portunus trituberculatus and its Hox gene families provides insights of decapod evolution.</title>
        <authorList>
            <person name="Jeong J.-H."/>
            <person name="Song I."/>
            <person name="Kim S."/>
            <person name="Choi T."/>
            <person name="Kim D."/>
            <person name="Ryu S."/>
            <person name="Kim W."/>
        </authorList>
    </citation>
    <scope>NUCLEOTIDE SEQUENCE [LARGE SCALE GENOMIC DNA]</scope>
    <source>
        <tissue evidence="2">Muscle</tissue>
    </source>
</reference>
<accession>A0A5B7F6B1</accession>
<protein>
    <submittedName>
        <fullName evidence="2">Uncharacterized protein</fullName>
    </submittedName>
</protein>
<name>A0A5B7F6B1_PORTR</name>
<feature type="compositionally biased region" description="Polar residues" evidence="1">
    <location>
        <begin position="21"/>
        <end position="53"/>
    </location>
</feature>
<feature type="region of interest" description="Disordered" evidence="1">
    <location>
        <begin position="21"/>
        <end position="54"/>
    </location>
</feature>
<organism evidence="2 3">
    <name type="scientific">Portunus trituberculatus</name>
    <name type="common">Swimming crab</name>
    <name type="synonym">Neptunus trituberculatus</name>
    <dbReference type="NCBI Taxonomy" id="210409"/>
    <lineage>
        <taxon>Eukaryota</taxon>
        <taxon>Metazoa</taxon>
        <taxon>Ecdysozoa</taxon>
        <taxon>Arthropoda</taxon>
        <taxon>Crustacea</taxon>
        <taxon>Multicrustacea</taxon>
        <taxon>Malacostraca</taxon>
        <taxon>Eumalacostraca</taxon>
        <taxon>Eucarida</taxon>
        <taxon>Decapoda</taxon>
        <taxon>Pleocyemata</taxon>
        <taxon>Brachyura</taxon>
        <taxon>Eubrachyura</taxon>
        <taxon>Portunoidea</taxon>
        <taxon>Portunidae</taxon>
        <taxon>Portuninae</taxon>
        <taxon>Portunus</taxon>
    </lineage>
</organism>